<dbReference type="OrthoDB" id="9785602at2"/>
<dbReference type="Proteomes" id="UP000215694">
    <property type="component" value="Unassembled WGS sequence"/>
</dbReference>
<organism evidence="2 3">
    <name type="scientific">Romboutsia weinsteinii</name>
    <dbReference type="NCBI Taxonomy" id="2020949"/>
    <lineage>
        <taxon>Bacteria</taxon>
        <taxon>Bacillati</taxon>
        <taxon>Bacillota</taxon>
        <taxon>Clostridia</taxon>
        <taxon>Peptostreptococcales</taxon>
        <taxon>Peptostreptococcaceae</taxon>
        <taxon>Romboutsia</taxon>
    </lineage>
</organism>
<dbReference type="SUPFAM" id="SSF55729">
    <property type="entry name" value="Acyl-CoA N-acyltransferases (Nat)"/>
    <property type="match status" value="1"/>
</dbReference>
<sequence>MITHKGTETINTDRLILRRYKSDDTSNMYKNWASCSEVTKFLSWAPHTDEEFTKKLISEWISEYEDKKTYHWVIELKENKKVIGDISSFNLNDKHCSCEIGYCLSRDYWNSGIMSESLNSVINYLFKIGFNRIVAMHDTSNPASGQVMLKNNMKYEGTLRQAHKLRGNSEFSDLSIYSILKSEWNNNK</sequence>
<reference evidence="2 3" key="1">
    <citation type="journal article" date="2017" name="Genome Announc.">
        <title>Draft Genome Sequence of Romboutsia weinsteinii sp. nov. Strain CCRI-19649(T) Isolated from Surface Water.</title>
        <authorList>
            <person name="Maheux A.F."/>
            <person name="Boudreau D.K."/>
            <person name="Berube E."/>
            <person name="Boissinot M."/>
            <person name="Cantin P."/>
            <person name="Raymond F."/>
            <person name="Corbeil J."/>
            <person name="Omar R.F."/>
            <person name="Bergeron M.G."/>
        </authorList>
    </citation>
    <scope>NUCLEOTIDE SEQUENCE [LARGE SCALE GENOMIC DNA]</scope>
    <source>
        <strain evidence="2 3">CCRI-19649</strain>
    </source>
</reference>
<feature type="domain" description="N-acetyltransferase" evidence="1">
    <location>
        <begin position="15"/>
        <end position="166"/>
    </location>
</feature>
<dbReference type="InterPro" id="IPR016181">
    <property type="entry name" value="Acyl_CoA_acyltransferase"/>
</dbReference>
<dbReference type="Pfam" id="PF13302">
    <property type="entry name" value="Acetyltransf_3"/>
    <property type="match status" value="1"/>
</dbReference>
<keyword evidence="3" id="KW-1185">Reference proteome</keyword>
<evidence type="ECO:0000313" key="2">
    <source>
        <dbReference type="EMBL" id="RDY27110.1"/>
    </source>
</evidence>
<name>A0A371J2V2_9FIRM</name>
<dbReference type="InterPro" id="IPR000182">
    <property type="entry name" value="GNAT_dom"/>
</dbReference>
<dbReference type="GO" id="GO:0016747">
    <property type="term" value="F:acyltransferase activity, transferring groups other than amino-acyl groups"/>
    <property type="evidence" value="ECO:0007669"/>
    <property type="project" value="InterPro"/>
</dbReference>
<gene>
    <name evidence="2" type="ORF">CHL78_010840</name>
</gene>
<dbReference type="EMBL" id="NOJY02000016">
    <property type="protein sequence ID" value="RDY27110.1"/>
    <property type="molecule type" value="Genomic_DNA"/>
</dbReference>
<dbReference type="Gene3D" id="3.40.630.30">
    <property type="match status" value="1"/>
</dbReference>
<evidence type="ECO:0000259" key="1">
    <source>
        <dbReference type="PROSITE" id="PS51186"/>
    </source>
</evidence>
<dbReference type="PANTHER" id="PTHR43792">
    <property type="entry name" value="GNAT FAMILY, PUTATIVE (AFU_ORTHOLOGUE AFUA_3G00765)-RELATED-RELATED"/>
    <property type="match status" value="1"/>
</dbReference>
<dbReference type="RefSeq" id="WP_094367427.1">
    <property type="nucleotide sequence ID" value="NZ_NOJY02000016.1"/>
</dbReference>
<accession>A0A371J2V2</accession>
<dbReference type="InterPro" id="IPR051531">
    <property type="entry name" value="N-acetyltransferase"/>
</dbReference>
<proteinExistence type="predicted"/>
<dbReference type="AlphaFoldDB" id="A0A371J2V2"/>
<evidence type="ECO:0000313" key="3">
    <source>
        <dbReference type="Proteomes" id="UP000215694"/>
    </source>
</evidence>
<dbReference type="PROSITE" id="PS51186">
    <property type="entry name" value="GNAT"/>
    <property type="match status" value="1"/>
</dbReference>
<comment type="caution">
    <text evidence="2">The sequence shown here is derived from an EMBL/GenBank/DDBJ whole genome shotgun (WGS) entry which is preliminary data.</text>
</comment>
<keyword evidence="2" id="KW-0808">Transferase</keyword>
<protein>
    <submittedName>
        <fullName evidence="2">N-acetyltransferase</fullName>
    </submittedName>
</protein>